<dbReference type="AlphaFoldDB" id="A0A3P6FC15"/>
<organism evidence="1">
    <name type="scientific">Brassica oleracea</name>
    <name type="common">Wild cabbage</name>
    <dbReference type="NCBI Taxonomy" id="3712"/>
    <lineage>
        <taxon>Eukaryota</taxon>
        <taxon>Viridiplantae</taxon>
        <taxon>Streptophyta</taxon>
        <taxon>Embryophyta</taxon>
        <taxon>Tracheophyta</taxon>
        <taxon>Spermatophyta</taxon>
        <taxon>Magnoliopsida</taxon>
        <taxon>eudicotyledons</taxon>
        <taxon>Gunneridae</taxon>
        <taxon>Pentapetalae</taxon>
        <taxon>rosids</taxon>
        <taxon>malvids</taxon>
        <taxon>Brassicales</taxon>
        <taxon>Brassicaceae</taxon>
        <taxon>Brassiceae</taxon>
        <taxon>Brassica</taxon>
    </lineage>
</organism>
<accession>A0A3P6FC15</accession>
<evidence type="ECO:0000313" key="1">
    <source>
        <dbReference type="EMBL" id="VDD44881.1"/>
    </source>
</evidence>
<dbReference type="EMBL" id="LR031877">
    <property type="protein sequence ID" value="VDD44881.1"/>
    <property type="molecule type" value="Genomic_DNA"/>
</dbReference>
<gene>
    <name evidence="1" type="ORF">BOLC5T32428H</name>
</gene>
<name>A0A3P6FC15_BRAOL</name>
<protein>
    <recommendedName>
        <fullName evidence="2">RNase H type-1 domain-containing protein</fullName>
    </recommendedName>
</protein>
<proteinExistence type="predicted"/>
<evidence type="ECO:0008006" key="2">
    <source>
        <dbReference type="Google" id="ProtNLM"/>
    </source>
</evidence>
<reference evidence="1" key="1">
    <citation type="submission" date="2018-11" db="EMBL/GenBank/DDBJ databases">
        <authorList>
            <consortium name="Genoscope - CEA"/>
            <person name="William W."/>
        </authorList>
    </citation>
    <scope>NUCLEOTIDE SEQUENCE</scope>
</reference>
<sequence>MGLGHPYHSSAGVDGFEWTAWERLNLLEQTIIYGESLPCIQKQKHYDGRWRSACQTFGMDYKDLISMIKEPHAWPSFVTELERTSTLQICFAEFKIIHIPRAQNQISDSLAMTTRTFHRELCFIGCSIPVWLPRSPQV</sequence>